<keyword evidence="2" id="KW-1185">Reference proteome</keyword>
<evidence type="ECO:0008006" key="3">
    <source>
        <dbReference type="Google" id="ProtNLM"/>
    </source>
</evidence>
<name>A0ABX0A7Q7_9GAMM</name>
<protein>
    <recommendedName>
        <fullName evidence="3">DUF2188 domain-containing protein</fullName>
    </recommendedName>
</protein>
<evidence type="ECO:0000313" key="2">
    <source>
        <dbReference type="Proteomes" id="UP001429354"/>
    </source>
</evidence>
<sequence>MERFYYYVMANGPNWEVRSSGQFDLQLHETQQLACLAAATAARLKFADSGILTGVRIQASNHTWRQLDLLESGELREQPASM</sequence>
<dbReference type="RefSeq" id="WP_162348093.1">
    <property type="nucleotide sequence ID" value="NZ_QOVG01000001.1"/>
</dbReference>
<organism evidence="1 2">
    <name type="scientific">Pseudoxanthomonas gei</name>
    <dbReference type="NCBI Taxonomy" id="1383030"/>
    <lineage>
        <taxon>Bacteria</taxon>
        <taxon>Pseudomonadati</taxon>
        <taxon>Pseudomonadota</taxon>
        <taxon>Gammaproteobacteria</taxon>
        <taxon>Lysobacterales</taxon>
        <taxon>Lysobacteraceae</taxon>
        <taxon>Pseudoxanthomonas</taxon>
    </lineage>
</organism>
<dbReference type="Proteomes" id="UP001429354">
    <property type="component" value="Unassembled WGS sequence"/>
</dbReference>
<dbReference type="EMBL" id="QOVG01000001">
    <property type="protein sequence ID" value="NDK37542.1"/>
    <property type="molecule type" value="Genomic_DNA"/>
</dbReference>
<gene>
    <name evidence="1" type="ORF">DT603_01605</name>
</gene>
<reference evidence="1 2" key="1">
    <citation type="submission" date="2018-07" db="EMBL/GenBank/DDBJ databases">
        <title>Whole genome Sequencing of Pseudoxanthomonas gei KCTC 32298 (T).</title>
        <authorList>
            <person name="Kumar S."/>
            <person name="Bansal K."/>
            <person name="Kaur A."/>
            <person name="Patil P."/>
            <person name="Sharma S."/>
            <person name="Patil P.B."/>
        </authorList>
    </citation>
    <scope>NUCLEOTIDE SEQUENCE [LARGE SCALE GENOMIC DNA]</scope>
    <source>
        <strain evidence="1 2">KCTC 32298</strain>
    </source>
</reference>
<proteinExistence type="predicted"/>
<comment type="caution">
    <text evidence="1">The sequence shown here is derived from an EMBL/GenBank/DDBJ whole genome shotgun (WGS) entry which is preliminary data.</text>
</comment>
<accession>A0ABX0A7Q7</accession>
<evidence type="ECO:0000313" key="1">
    <source>
        <dbReference type="EMBL" id="NDK37542.1"/>
    </source>
</evidence>